<dbReference type="RefSeq" id="WP_160845892.1">
    <property type="nucleotide sequence ID" value="NZ_WVHT01000009.1"/>
</dbReference>
<evidence type="ECO:0000313" key="2">
    <source>
        <dbReference type="EMBL" id="MXV52716.1"/>
    </source>
</evidence>
<dbReference type="Gene3D" id="3.90.25.10">
    <property type="entry name" value="UDP-galactose 4-epimerase, domain 1"/>
    <property type="match status" value="1"/>
</dbReference>
<organism evidence="2 3">
    <name type="scientific">Hufsiella arboris</name>
    <dbReference type="NCBI Taxonomy" id="2695275"/>
    <lineage>
        <taxon>Bacteria</taxon>
        <taxon>Pseudomonadati</taxon>
        <taxon>Bacteroidota</taxon>
        <taxon>Sphingobacteriia</taxon>
        <taxon>Sphingobacteriales</taxon>
        <taxon>Sphingobacteriaceae</taxon>
        <taxon>Hufsiella</taxon>
    </lineage>
</organism>
<gene>
    <name evidence="2" type="ORF">GS399_17220</name>
</gene>
<sequence>MRRILITGATGNVGRAILSNIAHNEADLQVFSATRIKESKADQLYFNFDDIEGSKHTLKQIDILFLLRPPQLADVPKYFKPLIENCIEVGVSHIIFLSVQGAENTPYIPHAKIEKLIVESEIPYTFIRPSYFMQNLTTMFLQDIRNKHRIFIPAGKAKFLWVDVNDIGKAISKVIQHPKQHQFKAYTITGNDLKSFQEVADLLSRTTGMNISYQSPNLINFFLTKRKEGIKTSFIIVMIVLHYLPRFQKAPPVTNDFTQLTAEAPLTLKKFIEQEKATWIS</sequence>
<name>A0A7K1YDN8_9SPHI</name>
<accession>A0A7K1YDN8</accession>
<dbReference type="PANTHER" id="PTHR43162">
    <property type="match status" value="1"/>
</dbReference>
<proteinExistence type="predicted"/>
<dbReference type="InterPro" id="IPR036291">
    <property type="entry name" value="NAD(P)-bd_dom_sf"/>
</dbReference>
<dbReference type="InterPro" id="IPR008030">
    <property type="entry name" value="NmrA-like"/>
</dbReference>
<reference evidence="2 3" key="1">
    <citation type="submission" date="2019-11" db="EMBL/GenBank/DDBJ databases">
        <title>Pedobacter sp. HMF7647 Genome sequencing and assembly.</title>
        <authorList>
            <person name="Kang H."/>
            <person name="Kim H."/>
            <person name="Joh K."/>
        </authorList>
    </citation>
    <scope>NUCLEOTIDE SEQUENCE [LARGE SCALE GENOMIC DNA]</scope>
    <source>
        <strain evidence="2 3">HMF7647</strain>
    </source>
</reference>
<feature type="domain" description="NmrA-like" evidence="1">
    <location>
        <begin position="3"/>
        <end position="215"/>
    </location>
</feature>
<dbReference type="SUPFAM" id="SSF51735">
    <property type="entry name" value="NAD(P)-binding Rossmann-fold domains"/>
    <property type="match status" value="1"/>
</dbReference>
<protein>
    <submittedName>
        <fullName evidence="2">NmrA family NAD(P)-binding protein</fullName>
    </submittedName>
</protein>
<dbReference type="Gene3D" id="3.40.50.720">
    <property type="entry name" value="NAD(P)-binding Rossmann-like Domain"/>
    <property type="match status" value="1"/>
</dbReference>
<dbReference type="Proteomes" id="UP000466586">
    <property type="component" value="Unassembled WGS sequence"/>
</dbReference>
<dbReference type="AlphaFoldDB" id="A0A7K1YDN8"/>
<dbReference type="PANTHER" id="PTHR43162:SF1">
    <property type="entry name" value="PRESTALK A DIFFERENTIATION PROTEIN A"/>
    <property type="match status" value="1"/>
</dbReference>
<dbReference type="Pfam" id="PF05368">
    <property type="entry name" value="NmrA"/>
    <property type="match status" value="1"/>
</dbReference>
<keyword evidence="3" id="KW-1185">Reference proteome</keyword>
<dbReference type="EMBL" id="WVHT01000009">
    <property type="protein sequence ID" value="MXV52716.1"/>
    <property type="molecule type" value="Genomic_DNA"/>
</dbReference>
<dbReference type="InterPro" id="IPR051604">
    <property type="entry name" value="Ergot_Alk_Oxidoreductase"/>
</dbReference>
<evidence type="ECO:0000259" key="1">
    <source>
        <dbReference type="Pfam" id="PF05368"/>
    </source>
</evidence>
<evidence type="ECO:0000313" key="3">
    <source>
        <dbReference type="Proteomes" id="UP000466586"/>
    </source>
</evidence>
<comment type="caution">
    <text evidence="2">The sequence shown here is derived from an EMBL/GenBank/DDBJ whole genome shotgun (WGS) entry which is preliminary data.</text>
</comment>